<feature type="signal peptide" evidence="4">
    <location>
        <begin position="1"/>
        <end position="26"/>
    </location>
</feature>
<feature type="domain" description="Leucine-binding protein" evidence="5">
    <location>
        <begin position="39"/>
        <end position="376"/>
    </location>
</feature>
<keyword evidence="3" id="KW-0029">Amino-acid transport</keyword>
<dbReference type="AlphaFoldDB" id="A0AAC8W0F8"/>
<dbReference type="Proteomes" id="UP000069935">
    <property type="component" value="Chromosome 2"/>
</dbReference>
<evidence type="ECO:0000256" key="3">
    <source>
        <dbReference type="ARBA" id="ARBA00022970"/>
    </source>
</evidence>
<feature type="chain" id="PRO_5042139701" evidence="4">
    <location>
        <begin position="27"/>
        <end position="413"/>
    </location>
</feature>
<evidence type="ECO:0000259" key="5">
    <source>
        <dbReference type="Pfam" id="PF13458"/>
    </source>
</evidence>
<dbReference type="Pfam" id="PF13458">
    <property type="entry name" value="Peripla_BP_6"/>
    <property type="match status" value="1"/>
</dbReference>
<keyword evidence="3" id="KW-0813">Transport</keyword>
<dbReference type="GO" id="GO:0006865">
    <property type="term" value="P:amino acid transport"/>
    <property type="evidence" value="ECO:0007669"/>
    <property type="project" value="UniProtKB-KW"/>
</dbReference>
<dbReference type="EMBL" id="CP012402">
    <property type="protein sequence ID" value="ALG72605.1"/>
    <property type="molecule type" value="Genomic_DNA"/>
</dbReference>
<gene>
    <name evidence="6" type="ORF">AL072_16275</name>
</gene>
<name>A0AAC8W0F8_9PROT</name>
<dbReference type="PANTHER" id="PTHR30483:SF6">
    <property type="entry name" value="PERIPLASMIC BINDING PROTEIN OF ABC TRANSPORTER FOR NATURAL AMINO ACIDS"/>
    <property type="match status" value="1"/>
</dbReference>
<evidence type="ECO:0000256" key="1">
    <source>
        <dbReference type="ARBA" id="ARBA00010062"/>
    </source>
</evidence>
<evidence type="ECO:0000313" key="6">
    <source>
        <dbReference type="EMBL" id="ALG72605.1"/>
    </source>
</evidence>
<accession>A0AAC8W0F8</accession>
<reference evidence="6 7" key="2">
    <citation type="journal article" date="2016" name="Genome Announc.">
        <title>Complete Genome Sequence of a Strain of Azospirillum thiophilum Isolated from a Sulfide Spring.</title>
        <authorList>
            <person name="Fomenkov A."/>
            <person name="Vincze T."/>
            <person name="Grabovich M."/>
            <person name="Anton B.P."/>
            <person name="Dubinina G."/>
            <person name="Orlova M."/>
            <person name="Belousova E."/>
            <person name="Roberts R.J."/>
        </authorList>
    </citation>
    <scope>NUCLEOTIDE SEQUENCE [LARGE SCALE GENOMIC DNA]</scope>
    <source>
        <strain evidence="6 7">BV-S</strain>
    </source>
</reference>
<keyword evidence="2 4" id="KW-0732">Signal</keyword>
<dbReference type="PANTHER" id="PTHR30483">
    <property type="entry name" value="LEUCINE-SPECIFIC-BINDING PROTEIN"/>
    <property type="match status" value="1"/>
</dbReference>
<dbReference type="InterPro" id="IPR051010">
    <property type="entry name" value="BCAA_transport"/>
</dbReference>
<organism evidence="6 7">
    <name type="scientific">Azospirillum thiophilum</name>
    <dbReference type="NCBI Taxonomy" id="528244"/>
    <lineage>
        <taxon>Bacteria</taxon>
        <taxon>Pseudomonadati</taxon>
        <taxon>Pseudomonadota</taxon>
        <taxon>Alphaproteobacteria</taxon>
        <taxon>Rhodospirillales</taxon>
        <taxon>Azospirillaceae</taxon>
        <taxon>Azospirillum</taxon>
    </lineage>
</organism>
<reference evidence="7" key="1">
    <citation type="submission" date="2015-08" db="EMBL/GenBank/DDBJ databases">
        <title>Complete Genome Sequence of Azospirillum thiophilum BV-S.</title>
        <authorList>
            <person name="Fomenkov A."/>
            <person name="Vincze T."/>
            <person name="Grabovich M."/>
            <person name="Dubinina G."/>
            <person name="Orlova M."/>
            <person name="Belousova E."/>
            <person name="Roberts R.J."/>
        </authorList>
    </citation>
    <scope>NUCLEOTIDE SEQUENCE [LARGE SCALE GENOMIC DNA]</scope>
    <source>
        <strain evidence="7">BV-S</strain>
    </source>
</reference>
<evidence type="ECO:0000256" key="2">
    <source>
        <dbReference type="ARBA" id="ARBA00022729"/>
    </source>
</evidence>
<evidence type="ECO:0000256" key="4">
    <source>
        <dbReference type="SAM" id="SignalP"/>
    </source>
</evidence>
<dbReference type="KEGG" id="ati:AL072_16275"/>
<dbReference type="InterPro" id="IPR028082">
    <property type="entry name" value="Peripla_BP_I"/>
</dbReference>
<sequence length="413" mass="43709">MLLAKTLRGAVSCLAVAAALSAATSAAPSIAAAETPVKEVKIGVLTDMSSIYSDLVGPGSVLAAQMAIDDFTAAEKPGFKISLVSADHTSKADVASSIARKWIDEQGVNVLTDVAGASVTLAVSNIGAEKNRLVLATASGQNSLSSEDCKPTTLHWSYNTRAVAATTAKAVTMDGAKTWYFVTADYAGGRSLEEDATKGVLAAGGKVLGSVKHPFNNNDFSSQILMGQSSGAKAIGFGNSGPDTINAVKQANEYGLNGSVALTPLLPMITDIDAMGLPMAKGMYVTESFYWDLNDQTRAWSKRFFDKRGKMPTMVQAGLYSAVNHYLKAVKAADSTDTAPVLKAMKETTISDAVTKPSHLRADNIVLRDMYLFKVKAPSESRQPWDYYTLLKTIPGEEAFAPLSESKCPLVKK</sequence>
<dbReference type="InterPro" id="IPR028081">
    <property type="entry name" value="Leu-bd"/>
</dbReference>
<dbReference type="Gene3D" id="3.40.50.2300">
    <property type="match status" value="2"/>
</dbReference>
<evidence type="ECO:0000313" key="7">
    <source>
        <dbReference type="Proteomes" id="UP000069935"/>
    </source>
</evidence>
<proteinExistence type="inferred from homology"/>
<dbReference type="CDD" id="cd06327">
    <property type="entry name" value="PBP1_SBP-like"/>
    <property type="match status" value="1"/>
</dbReference>
<dbReference type="SUPFAM" id="SSF53822">
    <property type="entry name" value="Periplasmic binding protein-like I"/>
    <property type="match status" value="1"/>
</dbReference>
<dbReference type="RefSeq" id="WP_045583169.1">
    <property type="nucleotide sequence ID" value="NZ_CP012402.1"/>
</dbReference>
<protein>
    <submittedName>
        <fullName evidence="6">ABC transporter permease</fullName>
    </submittedName>
</protein>
<comment type="similarity">
    <text evidence="1">Belongs to the leucine-binding protein family.</text>
</comment>
<keyword evidence="7" id="KW-1185">Reference proteome</keyword>